<evidence type="ECO:0000256" key="1">
    <source>
        <dbReference type="SAM" id="MobiDB-lite"/>
    </source>
</evidence>
<evidence type="ECO:0000313" key="4">
    <source>
        <dbReference type="Proteomes" id="UP001152797"/>
    </source>
</evidence>
<feature type="non-terminal residue" evidence="2">
    <location>
        <position position="1"/>
    </location>
</feature>
<dbReference type="EMBL" id="CAMXCT020000317">
    <property type="protein sequence ID" value="CAL1130426.1"/>
    <property type="molecule type" value="Genomic_DNA"/>
</dbReference>
<name>A0A9P1BS87_9DINO</name>
<dbReference type="AlphaFoldDB" id="A0A9P1BS87"/>
<dbReference type="Proteomes" id="UP001152797">
    <property type="component" value="Unassembled WGS sequence"/>
</dbReference>
<dbReference type="OrthoDB" id="10367320at2759"/>
<accession>A0A9P1BS87</accession>
<protein>
    <submittedName>
        <fullName evidence="2">Uncharacterized protein</fullName>
    </submittedName>
</protein>
<comment type="caution">
    <text evidence="2">The sequence shown here is derived from an EMBL/GenBank/DDBJ whole genome shotgun (WGS) entry which is preliminary data.</text>
</comment>
<evidence type="ECO:0000313" key="3">
    <source>
        <dbReference type="EMBL" id="CAL1130426.1"/>
    </source>
</evidence>
<organism evidence="2">
    <name type="scientific">Cladocopium goreaui</name>
    <dbReference type="NCBI Taxonomy" id="2562237"/>
    <lineage>
        <taxon>Eukaryota</taxon>
        <taxon>Sar</taxon>
        <taxon>Alveolata</taxon>
        <taxon>Dinophyceae</taxon>
        <taxon>Suessiales</taxon>
        <taxon>Symbiodiniaceae</taxon>
        <taxon>Cladocopium</taxon>
    </lineage>
</organism>
<reference evidence="2" key="1">
    <citation type="submission" date="2022-10" db="EMBL/GenBank/DDBJ databases">
        <authorList>
            <person name="Chen Y."/>
            <person name="Dougan E. K."/>
            <person name="Chan C."/>
            <person name="Rhodes N."/>
            <person name="Thang M."/>
        </authorList>
    </citation>
    <scope>NUCLEOTIDE SEQUENCE</scope>
</reference>
<reference evidence="3" key="2">
    <citation type="submission" date="2024-04" db="EMBL/GenBank/DDBJ databases">
        <authorList>
            <person name="Chen Y."/>
            <person name="Shah S."/>
            <person name="Dougan E. K."/>
            <person name="Thang M."/>
            <person name="Chan C."/>
        </authorList>
    </citation>
    <scope>NUCLEOTIDE SEQUENCE [LARGE SCALE GENOMIC DNA]</scope>
</reference>
<dbReference type="EMBL" id="CAMXCT030000317">
    <property type="protein sequence ID" value="CAL4764363.1"/>
    <property type="molecule type" value="Genomic_DNA"/>
</dbReference>
<keyword evidence="4" id="KW-1185">Reference proteome</keyword>
<evidence type="ECO:0000313" key="2">
    <source>
        <dbReference type="EMBL" id="CAI3977051.1"/>
    </source>
</evidence>
<proteinExistence type="predicted"/>
<feature type="region of interest" description="Disordered" evidence="1">
    <location>
        <begin position="66"/>
        <end position="107"/>
    </location>
</feature>
<dbReference type="EMBL" id="CAMXCT010000317">
    <property type="protein sequence ID" value="CAI3977051.1"/>
    <property type="molecule type" value="Genomic_DNA"/>
</dbReference>
<gene>
    <name evidence="2" type="ORF">C1SCF055_LOCUS5230</name>
</gene>
<sequence>QNWLFKMATTDAQLPFMPQGKVQSSKKDKSPKKVLLKMSEVPDLDMPAYVGRGLEPIQEDMEHFAVISPPPGLDKRDDEFSDSLWSRSTTGGSGSAFESPDEDEEPTKSFADQFAMLSSLQYQESAYHMIAASLLQSTKGPPQAQQECATTWAQPAVRNFCPWCGCKRATYYTFCPNCGNKLDE</sequence>